<dbReference type="OrthoDB" id="542013at2759"/>
<evidence type="ECO:0000313" key="2">
    <source>
        <dbReference type="EMBL" id="KAF2733222.1"/>
    </source>
</evidence>
<accession>A0A9P4QXY4</accession>
<dbReference type="PRINTS" id="PR00081">
    <property type="entry name" value="GDHRDH"/>
</dbReference>
<dbReference type="InterPro" id="IPR002347">
    <property type="entry name" value="SDR_fam"/>
</dbReference>
<sequence>MYRQLFVTPPNPTTRFTDQTVIITGANSGLGLEAAYKVVQLGASRVILACRSTSKGETAAADVRKTTGCSKDRLEVWPLDLGSFDSVKAFARRANELPRLDTLLANAGIATYKFTRTEGHESSITTNVISTALLCLMLHPKLRETAKTQGTKSHITITSSELYREAKFAEAKAPEGQIFATLDDEHKSVIGDRYNVSKLIEYFFVRSIGEVAPLESNNVIFNCVAPGYCVSNLTHEIDGGAAIRIMQKLMGRTTEVGARTLVTAASAGPATHGKIVIDNWVPKDKGMVKGHQGRVLQDRLWRELRDILEGIEPGVTNI</sequence>
<reference evidence="2" key="1">
    <citation type="journal article" date="2020" name="Stud. Mycol.">
        <title>101 Dothideomycetes genomes: a test case for predicting lifestyles and emergence of pathogens.</title>
        <authorList>
            <person name="Haridas S."/>
            <person name="Albert R."/>
            <person name="Binder M."/>
            <person name="Bloem J."/>
            <person name="Labutti K."/>
            <person name="Salamov A."/>
            <person name="Andreopoulos B."/>
            <person name="Baker S."/>
            <person name="Barry K."/>
            <person name="Bills G."/>
            <person name="Bluhm B."/>
            <person name="Cannon C."/>
            <person name="Castanera R."/>
            <person name="Culley D."/>
            <person name="Daum C."/>
            <person name="Ezra D."/>
            <person name="Gonzalez J."/>
            <person name="Henrissat B."/>
            <person name="Kuo A."/>
            <person name="Liang C."/>
            <person name="Lipzen A."/>
            <person name="Lutzoni F."/>
            <person name="Magnuson J."/>
            <person name="Mondo S."/>
            <person name="Nolan M."/>
            <person name="Ohm R."/>
            <person name="Pangilinan J."/>
            <person name="Park H.-J."/>
            <person name="Ramirez L."/>
            <person name="Alfaro M."/>
            <person name="Sun H."/>
            <person name="Tritt A."/>
            <person name="Yoshinaga Y."/>
            <person name="Zwiers L.-H."/>
            <person name="Turgeon B."/>
            <person name="Goodwin S."/>
            <person name="Spatafora J."/>
            <person name="Crous P."/>
            <person name="Grigoriev I."/>
        </authorList>
    </citation>
    <scope>NUCLEOTIDE SEQUENCE</scope>
    <source>
        <strain evidence="2">CBS 125425</strain>
    </source>
</reference>
<comment type="caution">
    <text evidence="2">The sequence shown here is derived from an EMBL/GenBank/DDBJ whole genome shotgun (WGS) entry which is preliminary data.</text>
</comment>
<dbReference type="EMBL" id="ML996164">
    <property type="protein sequence ID" value="KAF2733222.1"/>
    <property type="molecule type" value="Genomic_DNA"/>
</dbReference>
<name>A0A9P4QXY4_9PLEO</name>
<dbReference type="InterPro" id="IPR036291">
    <property type="entry name" value="NAD(P)-bd_dom_sf"/>
</dbReference>
<organism evidence="2 3">
    <name type="scientific">Polyplosphaeria fusca</name>
    <dbReference type="NCBI Taxonomy" id="682080"/>
    <lineage>
        <taxon>Eukaryota</taxon>
        <taxon>Fungi</taxon>
        <taxon>Dikarya</taxon>
        <taxon>Ascomycota</taxon>
        <taxon>Pezizomycotina</taxon>
        <taxon>Dothideomycetes</taxon>
        <taxon>Pleosporomycetidae</taxon>
        <taxon>Pleosporales</taxon>
        <taxon>Tetraplosphaeriaceae</taxon>
        <taxon>Polyplosphaeria</taxon>
    </lineage>
</organism>
<evidence type="ECO:0000313" key="3">
    <source>
        <dbReference type="Proteomes" id="UP000799444"/>
    </source>
</evidence>
<proteinExistence type="predicted"/>
<dbReference type="AlphaFoldDB" id="A0A9P4QXY4"/>
<dbReference type="PANTHER" id="PTHR43157">
    <property type="entry name" value="PHOSPHATIDYLINOSITOL-GLYCAN BIOSYNTHESIS CLASS F PROTEIN-RELATED"/>
    <property type="match status" value="1"/>
</dbReference>
<dbReference type="GO" id="GO:0016491">
    <property type="term" value="F:oxidoreductase activity"/>
    <property type="evidence" value="ECO:0007669"/>
    <property type="project" value="UniProtKB-KW"/>
</dbReference>
<dbReference type="SUPFAM" id="SSF51735">
    <property type="entry name" value="NAD(P)-binding Rossmann-fold domains"/>
    <property type="match status" value="1"/>
</dbReference>
<protein>
    <submittedName>
        <fullName evidence="2">NAD(P)-binding protein</fullName>
    </submittedName>
</protein>
<evidence type="ECO:0000256" key="1">
    <source>
        <dbReference type="ARBA" id="ARBA00023002"/>
    </source>
</evidence>
<dbReference type="PANTHER" id="PTHR43157:SF31">
    <property type="entry name" value="PHOSPHATIDYLINOSITOL-GLYCAN BIOSYNTHESIS CLASS F PROTEIN"/>
    <property type="match status" value="1"/>
</dbReference>
<dbReference type="Pfam" id="PF00106">
    <property type="entry name" value="adh_short"/>
    <property type="match status" value="1"/>
</dbReference>
<keyword evidence="3" id="KW-1185">Reference proteome</keyword>
<keyword evidence="1" id="KW-0560">Oxidoreductase</keyword>
<gene>
    <name evidence="2" type="ORF">EJ04DRAFT_565259</name>
</gene>
<dbReference type="Proteomes" id="UP000799444">
    <property type="component" value="Unassembled WGS sequence"/>
</dbReference>
<dbReference type="Gene3D" id="3.40.50.720">
    <property type="entry name" value="NAD(P)-binding Rossmann-like Domain"/>
    <property type="match status" value="1"/>
</dbReference>